<evidence type="ECO:0000256" key="2">
    <source>
        <dbReference type="ARBA" id="ARBA00022898"/>
    </source>
</evidence>
<sequence>MNLVEVLPQAGCDGLAEAVIDLAAIQANVHRFQTLRPGLQVMAVVKADGFGHGMVPVARACLAAGATWLGVARAEEALQLREAGITAPVLVWLYGPDDLELLEDVDVSIAGLAELERAAAAPNVQNVQLKLDTGLHRGGSSSGQWIELTEQAARLEAEGRFHVRGLWSHLSHGDEPSGVHNRRQLEMFRAGVVLARRAGLDPEHLHLTNSAGTVALDAPELTLARIGAGLFGIDELGVGLQPAMRLTTRLHQTRRIRAGEGVSYGHDFVAERDTTVGLVPLGYADGIPRGVHATVLIGGVRVPIAGRIAMDQFVVDLGDATAAPGDEVVVFGDGSQGEPTGADWARWAGTIPHEIYCGIGARVPRRYLDPAGSGSSGPVAPGRISPTERQK</sequence>
<keyword evidence="2 4" id="KW-0663">Pyridoxal phosphate</keyword>
<dbReference type="InterPro" id="IPR029066">
    <property type="entry name" value="PLP-binding_barrel"/>
</dbReference>
<dbReference type="InterPro" id="IPR000821">
    <property type="entry name" value="Ala_racemase"/>
</dbReference>
<dbReference type="Gene3D" id="2.40.37.10">
    <property type="entry name" value="Lyase, Ornithine Decarboxylase, Chain A, domain 1"/>
    <property type="match status" value="1"/>
</dbReference>
<name>A0ABV6QW98_9ACTN</name>
<dbReference type="CDD" id="cd00430">
    <property type="entry name" value="PLPDE_III_AR"/>
    <property type="match status" value="1"/>
</dbReference>
<evidence type="ECO:0000313" key="8">
    <source>
        <dbReference type="Proteomes" id="UP001589890"/>
    </source>
</evidence>
<dbReference type="RefSeq" id="WP_380056020.1">
    <property type="nucleotide sequence ID" value="NZ_JBHLTC010000040.1"/>
</dbReference>
<reference evidence="7 8" key="1">
    <citation type="submission" date="2024-09" db="EMBL/GenBank/DDBJ databases">
        <authorList>
            <person name="Sun Q."/>
            <person name="Mori K."/>
        </authorList>
    </citation>
    <scope>NUCLEOTIDE SEQUENCE [LARGE SCALE GENOMIC DNA]</scope>
    <source>
        <strain evidence="7 8">CGMCC 1.15906</strain>
    </source>
</reference>
<dbReference type="InterPro" id="IPR009006">
    <property type="entry name" value="Ala_racemase/Decarboxylase_C"/>
</dbReference>
<protein>
    <recommendedName>
        <fullName evidence="4">Alanine racemase</fullName>
        <ecNumber evidence="4">5.1.1.1</ecNumber>
    </recommendedName>
</protein>
<evidence type="ECO:0000256" key="4">
    <source>
        <dbReference type="HAMAP-Rule" id="MF_01201"/>
    </source>
</evidence>
<dbReference type="SMART" id="SM01005">
    <property type="entry name" value="Ala_racemase_C"/>
    <property type="match status" value="1"/>
</dbReference>
<comment type="catalytic activity">
    <reaction evidence="4">
        <text>L-alanine = D-alanine</text>
        <dbReference type="Rhea" id="RHEA:20249"/>
        <dbReference type="ChEBI" id="CHEBI:57416"/>
        <dbReference type="ChEBI" id="CHEBI:57972"/>
        <dbReference type="EC" id="5.1.1.1"/>
    </reaction>
</comment>
<feature type="active site" description="Proton acceptor; specific for L-alanine" evidence="4">
    <location>
        <position position="264"/>
    </location>
</feature>
<feature type="domain" description="Alanine racemase C-terminal" evidence="6">
    <location>
        <begin position="243"/>
        <end position="368"/>
    </location>
</feature>
<organism evidence="7 8">
    <name type="scientific">Kribbella deserti</name>
    <dbReference type="NCBI Taxonomy" id="1926257"/>
    <lineage>
        <taxon>Bacteria</taxon>
        <taxon>Bacillati</taxon>
        <taxon>Actinomycetota</taxon>
        <taxon>Actinomycetes</taxon>
        <taxon>Propionibacteriales</taxon>
        <taxon>Kribbellaceae</taxon>
        <taxon>Kribbella</taxon>
    </lineage>
</organism>
<feature type="modified residue" description="N6-(pyridoxal phosphate)lysine" evidence="4">
    <location>
        <position position="46"/>
    </location>
</feature>
<feature type="region of interest" description="Disordered" evidence="5">
    <location>
        <begin position="369"/>
        <end position="391"/>
    </location>
</feature>
<evidence type="ECO:0000313" key="7">
    <source>
        <dbReference type="EMBL" id="MFC0628905.1"/>
    </source>
</evidence>
<gene>
    <name evidence="7" type="primary">alr</name>
    <name evidence="7" type="ORF">ACFFGN_32870</name>
</gene>
<dbReference type="EC" id="5.1.1.1" evidence="4"/>
<evidence type="ECO:0000256" key="3">
    <source>
        <dbReference type="ARBA" id="ARBA00023235"/>
    </source>
</evidence>
<dbReference type="HAMAP" id="MF_01201">
    <property type="entry name" value="Ala_racemase"/>
    <property type="match status" value="1"/>
</dbReference>
<dbReference type="Proteomes" id="UP001589890">
    <property type="component" value="Unassembled WGS sequence"/>
</dbReference>
<evidence type="ECO:0000256" key="5">
    <source>
        <dbReference type="SAM" id="MobiDB-lite"/>
    </source>
</evidence>
<dbReference type="NCBIfam" id="TIGR00492">
    <property type="entry name" value="alr"/>
    <property type="match status" value="1"/>
</dbReference>
<dbReference type="SUPFAM" id="SSF51419">
    <property type="entry name" value="PLP-binding barrel"/>
    <property type="match status" value="1"/>
</dbReference>
<proteinExistence type="inferred from homology"/>
<comment type="function">
    <text evidence="4">Catalyzes the interconversion of L-alanine and D-alanine. May also act on other amino acids.</text>
</comment>
<accession>A0ABV6QW98</accession>
<keyword evidence="8" id="KW-1185">Reference proteome</keyword>
<dbReference type="Pfam" id="PF00842">
    <property type="entry name" value="Ala_racemase_C"/>
    <property type="match status" value="1"/>
</dbReference>
<comment type="cofactor">
    <cofactor evidence="1 4">
        <name>pyridoxal 5'-phosphate</name>
        <dbReference type="ChEBI" id="CHEBI:597326"/>
    </cofactor>
</comment>
<dbReference type="SUPFAM" id="SSF50621">
    <property type="entry name" value="Alanine racemase C-terminal domain-like"/>
    <property type="match status" value="1"/>
</dbReference>
<feature type="active site" description="Proton acceptor; specific for D-alanine" evidence="4">
    <location>
        <position position="46"/>
    </location>
</feature>
<feature type="binding site" evidence="4">
    <location>
        <position position="310"/>
    </location>
    <ligand>
        <name>substrate</name>
    </ligand>
</feature>
<comment type="pathway">
    <text evidence="4">Amino-acid biosynthesis; D-alanine biosynthesis; D-alanine from L-alanine: step 1/1.</text>
</comment>
<dbReference type="Gene3D" id="3.20.20.10">
    <property type="entry name" value="Alanine racemase"/>
    <property type="match status" value="1"/>
</dbReference>
<evidence type="ECO:0000256" key="1">
    <source>
        <dbReference type="ARBA" id="ARBA00001933"/>
    </source>
</evidence>
<feature type="binding site" evidence="4">
    <location>
        <position position="137"/>
    </location>
    <ligand>
        <name>substrate</name>
    </ligand>
</feature>
<dbReference type="InterPro" id="IPR011079">
    <property type="entry name" value="Ala_racemase_C"/>
</dbReference>
<dbReference type="InterPro" id="IPR001608">
    <property type="entry name" value="Ala_racemase_N"/>
</dbReference>
<dbReference type="PANTHER" id="PTHR30511">
    <property type="entry name" value="ALANINE RACEMASE"/>
    <property type="match status" value="1"/>
</dbReference>
<dbReference type="GO" id="GO:0008784">
    <property type="term" value="F:alanine racemase activity"/>
    <property type="evidence" value="ECO:0007669"/>
    <property type="project" value="UniProtKB-EC"/>
</dbReference>
<evidence type="ECO:0000259" key="6">
    <source>
        <dbReference type="SMART" id="SM01005"/>
    </source>
</evidence>
<dbReference type="PRINTS" id="PR00992">
    <property type="entry name" value="ALARACEMASE"/>
</dbReference>
<keyword evidence="3 4" id="KW-0413">Isomerase</keyword>
<comment type="similarity">
    <text evidence="4">Belongs to the alanine racemase family.</text>
</comment>
<dbReference type="EMBL" id="JBHLTC010000040">
    <property type="protein sequence ID" value="MFC0628905.1"/>
    <property type="molecule type" value="Genomic_DNA"/>
</dbReference>
<feature type="compositionally biased region" description="Low complexity" evidence="5">
    <location>
        <begin position="370"/>
        <end position="382"/>
    </location>
</feature>
<dbReference type="PANTHER" id="PTHR30511:SF0">
    <property type="entry name" value="ALANINE RACEMASE, CATABOLIC-RELATED"/>
    <property type="match status" value="1"/>
</dbReference>
<comment type="caution">
    <text evidence="7">The sequence shown here is derived from an EMBL/GenBank/DDBJ whole genome shotgun (WGS) entry which is preliminary data.</text>
</comment>
<dbReference type="Pfam" id="PF01168">
    <property type="entry name" value="Ala_racemase_N"/>
    <property type="match status" value="1"/>
</dbReference>